<evidence type="ECO:0000256" key="1">
    <source>
        <dbReference type="ARBA" id="ARBA00004613"/>
    </source>
</evidence>
<keyword evidence="3" id="KW-0732">Signal</keyword>
<dbReference type="OrthoDB" id="6154955at2759"/>
<dbReference type="SMART" id="SM00110">
    <property type="entry name" value="C1Q"/>
    <property type="match status" value="1"/>
</dbReference>
<sequence length="180" mass="20265">MSFRSESVVFAFVCLWSIGFIDANQVTPNSFISSYDKYKFICHKMGWEPKCRKHYPTGCSGEVIAFHATLTKTLRNVPQSTIIKFEKVLINQGRGYDPTTGKFTAPVDGVYSFSWTYCTEKGTTAYLSGFVDGKLMAKISNHSQVSAWQNTSGHLVIKLKKGSKFWVQNISKSVNIHILE</sequence>
<dbReference type="GeneID" id="111109162"/>
<accession>A0A8B8BCM8</accession>
<dbReference type="PRINTS" id="PR00007">
    <property type="entry name" value="COMPLEMNTC1Q"/>
</dbReference>
<dbReference type="RefSeq" id="XP_022300953.1">
    <property type="nucleotide sequence ID" value="XM_022445245.1"/>
</dbReference>
<dbReference type="InterPro" id="IPR050392">
    <property type="entry name" value="Collagen/C1q_domain"/>
</dbReference>
<dbReference type="PANTHER" id="PTHR15427">
    <property type="entry name" value="EMILIN ELASTIN MICROFIBRIL INTERFACE-LOCATED PROTEIN ELASTIN MICROFIBRIL INTERFACER"/>
    <property type="match status" value="1"/>
</dbReference>
<dbReference type="PROSITE" id="PS50871">
    <property type="entry name" value="C1Q"/>
    <property type="match status" value="1"/>
</dbReference>
<evidence type="ECO:0000256" key="3">
    <source>
        <dbReference type="SAM" id="SignalP"/>
    </source>
</evidence>
<dbReference type="GO" id="GO:0005581">
    <property type="term" value="C:collagen trimer"/>
    <property type="evidence" value="ECO:0007669"/>
    <property type="project" value="UniProtKB-KW"/>
</dbReference>
<feature type="signal peptide" evidence="3">
    <location>
        <begin position="1"/>
        <end position="23"/>
    </location>
</feature>
<dbReference type="InterPro" id="IPR008983">
    <property type="entry name" value="Tumour_necrosis_fac-like_dom"/>
</dbReference>
<organism evidence="5 6">
    <name type="scientific">Crassostrea virginica</name>
    <name type="common">Eastern oyster</name>
    <dbReference type="NCBI Taxonomy" id="6565"/>
    <lineage>
        <taxon>Eukaryota</taxon>
        <taxon>Metazoa</taxon>
        <taxon>Spiralia</taxon>
        <taxon>Lophotrochozoa</taxon>
        <taxon>Mollusca</taxon>
        <taxon>Bivalvia</taxon>
        <taxon>Autobranchia</taxon>
        <taxon>Pteriomorphia</taxon>
        <taxon>Ostreida</taxon>
        <taxon>Ostreoidea</taxon>
        <taxon>Ostreidae</taxon>
        <taxon>Crassostrea</taxon>
    </lineage>
</organism>
<evidence type="ECO:0000313" key="6">
    <source>
        <dbReference type="RefSeq" id="XP_022300953.1"/>
    </source>
</evidence>
<gene>
    <name evidence="6" type="primary">LOC111109162</name>
</gene>
<keyword evidence="5" id="KW-1185">Reference proteome</keyword>
<dbReference type="Gene3D" id="2.60.120.40">
    <property type="match status" value="1"/>
</dbReference>
<keyword evidence="2" id="KW-0964">Secreted</keyword>
<dbReference type="InterPro" id="IPR001073">
    <property type="entry name" value="C1q_dom"/>
</dbReference>
<evidence type="ECO:0000259" key="4">
    <source>
        <dbReference type="PROSITE" id="PS50871"/>
    </source>
</evidence>
<evidence type="ECO:0000313" key="5">
    <source>
        <dbReference type="Proteomes" id="UP000694844"/>
    </source>
</evidence>
<reference evidence="6" key="1">
    <citation type="submission" date="2025-08" db="UniProtKB">
        <authorList>
            <consortium name="RefSeq"/>
        </authorList>
    </citation>
    <scope>IDENTIFICATION</scope>
    <source>
        <tissue evidence="6">Whole sample</tissue>
    </source>
</reference>
<dbReference type="KEGG" id="cvn:111109162"/>
<feature type="chain" id="PRO_5034494551" evidence="3">
    <location>
        <begin position="24"/>
        <end position="180"/>
    </location>
</feature>
<protein>
    <submittedName>
        <fullName evidence="6">Complement C1q tumor necrosis factor-related protein 3-like</fullName>
    </submittedName>
</protein>
<name>A0A8B8BCM8_CRAVI</name>
<evidence type="ECO:0000256" key="2">
    <source>
        <dbReference type="ARBA" id="ARBA00022525"/>
    </source>
</evidence>
<dbReference type="SUPFAM" id="SSF49842">
    <property type="entry name" value="TNF-like"/>
    <property type="match status" value="1"/>
</dbReference>
<dbReference type="Proteomes" id="UP000694844">
    <property type="component" value="Chromosome 8"/>
</dbReference>
<dbReference type="AlphaFoldDB" id="A0A8B8BCM8"/>
<comment type="subcellular location">
    <subcellularLocation>
        <location evidence="1">Secreted</location>
    </subcellularLocation>
</comment>
<dbReference type="PANTHER" id="PTHR15427:SF33">
    <property type="entry name" value="COLLAGEN IV NC1 DOMAIN-CONTAINING PROTEIN"/>
    <property type="match status" value="1"/>
</dbReference>
<feature type="domain" description="C1q" evidence="4">
    <location>
        <begin position="59"/>
        <end position="180"/>
    </location>
</feature>
<dbReference type="Pfam" id="PF00386">
    <property type="entry name" value="C1q"/>
    <property type="match status" value="1"/>
</dbReference>
<proteinExistence type="predicted"/>